<evidence type="ECO:0000313" key="1">
    <source>
        <dbReference type="EMBL" id="GFE79195.1"/>
    </source>
</evidence>
<proteinExistence type="predicted"/>
<accession>A0A829Y891</accession>
<keyword evidence="2" id="KW-1185">Reference proteome</keyword>
<gene>
    <name evidence="1" type="ORF">GCM10011487_11950</name>
</gene>
<dbReference type="EMBL" id="BLJN01000001">
    <property type="protein sequence ID" value="GFE79195.1"/>
    <property type="molecule type" value="Genomic_DNA"/>
</dbReference>
<dbReference type="AlphaFoldDB" id="A0A829Y891"/>
<evidence type="ECO:0000313" key="2">
    <source>
        <dbReference type="Proteomes" id="UP000445000"/>
    </source>
</evidence>
<name>A0A829Y891_9GAMM</name>
<organism evidence="1 2">
    <name type="scientific">Steroidobacter agaridevorans</name>
    <dbReference type="NCBI Taxonomy" id="2695856"/>
    <lineage>
        <taxon>Bacteria</taxon>
        <taxon>Pseudomonadati</taxon>
        <taxon>Pseudomonadota</taxon>
        <taxon>Gammaproteobacteria</taxon>
        <taxon>Steroidobacterales</taxon>
        <taxon>Steroidobacteraceae</taxon>
        <taxon>Steroidobacter</taxon>
    </lineage>
</organism>
<comment type="caution">
    <text evidence="1">The sequence shown here is derived from an EMBL/GenBank/DDBJ whole genome shotgun (WGS) entry which is preliminary data.</text>
</comment>
<dbReference type="Proteomes" id="UP000445000">
    <property type="component" value="Unassembled WGS sequence"/>
</dbReference>
<protein>
    <submittedName>
        <fullName evidence="1">Uncharacterized protein</fullName>
    </submittedName>
</protein>
<sequence>MNATELEREIAAVCAELHAIPQRLEAVPRDLRHQAAAELVALLARTLVNVNLLLPPAPADQRTI</sequence>
<dbReference type="RefSeq" id="WP_129640769.1">
    <property type="nucleotide sequence ID" value="NZ_BLJN01000001.1"/>
</dbReference>
<reference evidence="2" key="1">
    <citation type="submission" date="2020-01" db="EMBL/GenBank/DDBJ databases">
        <title>'Steroidobacter agaridevorans' sp. nov., agar-degrading bacteria isolated from rhizosphere soils.</title>
        <authorList>
            <person name="Ikenaga M."/>
            <person name="Kataoka M."/>
            <person name="Murouchi A."/>
            <person name="Katsuragi S."/>
            <person name="Sakai M."/>
        </authorList>
    </citation>
    <scope>NUCLEOTIDE SEQUENCE [LARGE SCALE GENOMIC DNA]</scope>
    <source>
        <strain evidence="2">YU21-B</strain>
    </source>
</reference>